<keyword evidence="3" id="KW-0347">Helicase</keyword>
<dbReference type="InterPro" id="IPR045055">
    <property type="entry name" value="DNA2/NAM7-like"/>
</dbReference>
<accession>A0AAN8FE70</accession>
<dbReference type="GO" id="GO:0031048">
    <property type="term" value="P:regulatory ncRNA-mediated heterochromatin formation"/>
    <property type="evidence" value="ECO:0007669"/>
    <property type="project" value="TreeGrafter"/>
</dbReference>
<keyword evidence="2" id="KW-0378">Hydrolase</keyword>
<feature type="region of interest" description="Disordered" evidence="5">
    <location>
        <begin position="470"/>
        <end position="503"/>
    </location>
</feature>
<dbReference type="Pfam" id="PF25396">
    <property type="entry name" value="ZNFX1"/>
    <property type="match status" value="1"/>
</dbReference>
<protein>
    <recommendedName>
        <fullName evidence="11">NFX1-type zinc finger-containing protein 1</fullName>
    </recommendedName>
</protein>
<feature type="compositionally biased region" description="Basic and acidic residues" evidence="5">
    <location>
        <begin position="183"/>
        <end position="203"/>
    </location>
</feature>
<dbReference type="InterPro" id="IPR047187">
    <property type="entry name" value="SF1_C_Upf1"/>
</dbReference>
<comment type="caution">
    <text evidence="9">The sequence shown here is derived from an EMBL/GenBank/DDBJ whole genome shotgun (WGS) entry which is preliminary data.</text>
</comment>
<evidence type="ECO:0000256" key="4">
    <source>
        <dbReference type="ARBA" id="ARBA00022840"/>
    </source>
</evidence>
<sequence length="1480" mass="169270">PSAMSPILFPLKVTQLADPHLFNRLASPFIDILPNICLMQLIFISCSVKIDSKDVYECAIRIIDCVISTRYIPTMCEWFGYTAVNDSRQWDDDFSDFLVAIMDLFIVIDKYKYHGEEVWLAWTTYYDVLTKLPEAFWAEETARDWLENVAVELKHLGHYHPARSAVTEPNRYKERHVKHEKRKDRTAGKSDLRNDEMREYQSERDEEEERVRSNTTSPEVGSEKQENRVACRTAFAKQKVGSMCELNSVLEEKVEPPLWQECENRPPPCDFRTLSEYPAIADIYKAGSTRYNRCVEDSGTLTSDVLVFEVEKVLGLESRDYDGVPLRFAKLASRSVSDPALSKHLMFGQIVCLSSDGFHEEFHLARIVERDDTENNGIIGLSLLYGDDAIKKNCPYLVAEPNCYLQAYQHVLSALKSFKKYQPLPMGRYIVHGKVDVRKPLYMRFEETVEELIDDSEMLKNYADLRAQDNANTIKAPDESNSTAKSKKPMDYDGDSEDDSETPIMKPLGRVVTVEGQSHIAIDGTSYTVDNMLEEFKPSKLDESQRLAVIRALTNELAIIQGPPGTGKTFIGVELARIILQNRTRWGIVEPILVVAYSNNAVDGFAEKLLKEISSDMAKGYLLHDGPLGVRLGSKSENEFLRREGYLREDVVSASPQFNTEKSKEELNQVMKKFRETRQQVAEAGFILYIFKRFNLMNSFTWVPVDKILVQECSEVQELIVRVNPMSAEEASDVKSVFSLTNQRRWELFMLWMEQLKDRVRTQLPRLMDEYRAQCERKIALRNKMHAEVLRHCLVIFSTTTGAAKERDLLKRLRCPIVFVEEAAWTPEAHTLASFLPTTEHVVLIGDHQQLRPSTAVYELAREYNLEVSMFERLVMNGHPYSTLQVQHRMNSDITSNIIRPYFYPDVADDASVLEYPDVPGMDKKCFFWMHDEPETTSIDALSKSNAHEVNMVVALVGYLQKQGINLEEITIITTYSAQQAAMQEAVVTHFGRTANDKPSVAVETVDGFQGKENRIVIVSLVRSLLDGIGFLAVKNRITVALTRARHGMYVVGNLAYMTDCSSFWRKLAHDMYNKGFADSLLPIRCQRHGNVQVIEHPEEFATKSPEGGCMMICDAEMPCGHKCPRRCHVTDDHDSWNCTQPCSRRCKDERYRHPCQRLCYEVQKYSKRVSYRGRESADVRRFAPSRCLVAINAQKDVVSYVSLVLLLVSQRVSIRIVVLLAVTRCYEVCSIRPCEQPCTMRLSCGHGCLGMCGEVCPRLCGTCNKRTYISLIEEYLGANATLTKLPRLIEIQGCCHAFPVEVLDKHAKLAQNESTVLLCPRPSCNQPIMRVQRYAKLIKKYNLERYYQRASAAKSITVDEMKSGMSTYRIRLIKEQKTIFKIVSNQRIPNKQLYVDVMNLLTDAHRTIEVERLSKPESFDFWREYARCLLVLSKLLQLFITAMPLRKSTKNLFELFNEVLPSGGAQKAFTTLKVFLLVL</sequence>
<evidence type="ECO:0000256" key="2">
    <source>
        <dbReference type="ARBA" id="ARBA00022801"/>
    </source>
</evidence>
<proteinExistence type="predicted"/>
<dbReference type="InterPro" id="IPR041677">
    <property type="entry name" value="DNA2/NAM7_AAA_11"/>
</dbReference>
<keyword evidence="10" id="KW-1185">Reference proteome</keyword>
<evidence type="ECO:0000256" key="3">
    <source>
        <dbReference type="ARBA" id="ARBA00022806"/>
    </source>
</evidence>
<feature type="domain" description="DNA2/NAM7 helicase-like C-terminal" evidence="7">
    <location>
        <begin position="866"/>
        <end position="1054"/>
    </location>
</feature>
<dbReference type="Gene3D" id="3.40.50.300">
    <property type="entry name" value="P-loop containing nucleotide triphosphate hydrolases"/>
    <property type="match status" value="2"/>
</dbReference>
<evidence type="ECO:0000259" key="8">
    <source>
        <dbReference type="Pfam" id="PF25396"/>
    </source>
</evidence>
<dbReference type="FunFam" id="3.40.50.300:FF:000326">
    <property type="entry name" value="P-loop containing nucleoside triphosphate hydrolase"/>
    <property type="match status" value="1"/>
</dbReference>
<keyword evidence="1" id="KW-0547">Nucleotide-binding</keyword>
<dbReference type="GO" id="GO:0004386">
    <property type="term" value="F:helicase activity"/>
    <property type="evidence" value="ECO:0007669"/>
    <property type="project" value="UniProtKB-KW"/>
</dbReference>
<dbReference type="CDD" id="cd06008">
    <property type="entry name" value="NF-X1-zinc-finger"/>
    <property type="match status" value="1"/>
</dbReference>
<reference evidence="9 10" key="1">
    <citation type="submission" date="2019-10" db="EMBL/GenBank/DDBJ databases">
        <title>Assembly and Annotation for the nematode Trichostrongylus colubriformis.</title>
        <authorList>
            <person name="Martin J."/>
        </authorList>
    </citation>
    <scope>NUCLEOTIDE SEQUENCE [LARGE SCALE GENOMIC DNA]</scope>
    <source>
        <strain evidence="9">G859</strain>
        <tissue evidence="9">Whole worm</tissue>
    </source>
</reference>
<feature type="compositionally biased region" description="Polar residues" evidence="5">
    <location>
        <begin position="470"/>
        <end position="484"/>
    </location>
</feature>
<name>A0AAN8FE70_TRICO</name>
<dbReference type="InterPro" id="IPR041679">
    <property type="entry name" value="DNA2/NAM7-like_C"/>
</dbReference>
<evidence type="ECO:0000313" key="10">
    <source>
        <dbReference type="Proteomes" id="UP001331761"/>
    </source>
</evidence>
<feature type="domain" description="DNA2/NAM7 helicase helicase" evidence="6">
    <location>
        <begin position="540"/>
        <end position="853"/>
    </location>
</feature>
<dbReference type="InterPro" id="IPR027417">
    <property type="entry name" value="P-loop_NTPase"/>
</dbReference>
<dbReference type="EMBL" id="WIXE01014102">
    <property type="protein sequence ID" value="KAK5974559.1"/>
    <property type="molecule type" value="Genomic_DNA"/>
</dbReference>
<dbReference type="InterPro" id="IPR057373">
    <property type="entry name" value="ZNFX1"/>
</dbReference>
<evidence type="ECO:0000313" key="9">
    <source>
        <dbReference type="EMBL" id="KAK5974559.1"/>
    </source>
</evidence>
<dbReference type="GO" id="GO:0031380">
    <property type="term" value="C:nuclear RNA-directed RNA polymerase complex"/>
    <property type="evidence" value="ECO:0007669"/>
    <property type="project" value="TreeGrafter"/>
</dbReference>
<evidence type="ECO:0000259" key="7">
    <source>
        <dbReference type="Pfam" id="PF13087"/>
    </source>
</evidence>
<dbReference type="CDD" id="cd18808">
    <property type="entry name" value="SF1_C_Upf1"/>
    <property type="match status" value="1"/>
</dbReference>
<dbReference type="GO" id="GO:0005694">
    <property type="term" value="C:chromosome"/>
    <property type="evidence" value="ECO:0007669"/>
    <property type="project" value="UniProtKB-ARBA"/>
</dbReference>
<dbReference type="PANTHER" id="PTHR10887">
    <property type="entry name" value="DNA2/NAM7 HELICASE FAMILY"/>
    <property type="match status" value="1"/>
</dbReference>
<dbReference type="GO" id="GO:0005524">
    <property type="term" value="F:ATP binding"/>
    <property type="evidence" value="ECO:0007669"/>
    <property type="project" value="UniProtKB-KW"/>
</dbReference>
<feature type="non-terminal residue" evidence="9">
    <location>
        <position position="1"/>
    </location>
</feature>
<feature type="region of interest" description="Disordered" evidence="5">
    <location>
        <begin position="168"/>
        <end position="227"/>
    </location>
</feature>
<feature type="domain" description="ZNFX1" evidence="8">
    <location>
        <begin position="339"/>
        <end position="401"/>
    </location>
</feature>
<keyword evidence="4" id="KW-0067">ATP-binding</keyword>
<dbReference type="GO" id="GO:0016787">
    <property type="term" value="F:hydrolase activity"/>
    <property type="evidence" value="ECO:0007669"/>
    <property type="project" value="UniProtKB-KW"/>
</dbReference>
<organism evidence="9 10">
    <name type="scientific">Trichostrongylus colubriformis</name>
    <name type="common">Black scour worm</name>
    <dbReference type="NCBI Taxonomy" id="6319"/>
    <lineage>
        <taxon>Eukaryota</taxon>
        <taxon>Metazoa</taxon>
        <taxon>Ecdysozoa</taxon>
        <taxon>Nematoda</taxon>
        <taxon>Chromadorea</taxon>
        <taxon>Rhabditida</taxon>
        <taxon>Rhabditina</taxon>
        <taxon>Rhabditomorpha</taxon>
        <taxon>Strongyloidea</taxon>
        <taxon>Trichostrongylidae</taxon>
        <taxon>Trichostrongylus</taxon>
    </lineage>
</organism>
<dbReference type="Proteomes" id="UP001331761">
    <property type="component" value="Unassembled WGS sequence"/>
</dbReference>
<feature type="compositionally biased region" description="Acidic residues" evidence="5">
    <location>
        <begin position="492"/>
        <end position="501"/>
    </location>
</feature>
<evidence type="ECO:0000256" key="1">
    <source>
        <dbReference type="ARBA" id="ARBA00022741"/>
    </source>
</evidence>
<dbReference type="Pfam" id="PF13086">
    <property type="entry name" value="AAA_11"/>
    <property type="match status" value="1"/>
</dbReference>
<evidence type="ECO:0000259" key="6">
    <source>
        <dbReference type="Pfam" id="PF13086"/>
    </source>
</evidence>
<dbReference type="CDD" id="cd17936">
    <property type="entry name" value="EEXXEc_NFX1"/>
    <property type="match status" value="1"/>
</dbReference>
<dbReference type="PANTHER" id="PTHR10887:SF341">
    <property type="entry name" value="NFX1-TYPE ZINC FINGER-CONTAINING PROTEIN 1"/>
    <property type="match status" value="1"/>
</dbReference>
<gene>
    <name evidence="9" type="ORF">GCK32_006511</name>
</gene>
<feature type="compositionally biased region" description="Basic residues" evidence="5">
    <location>
        <begin position="173"/>
        <end position="182"/>
    </location>
</feature>
<evidence type="ECO:0000256" key="5">
    <source>
        <dbReference type="SAM" id="MobiDB-lite"/>
    </source>
</evidence>
<evidence type="ECO:0008006" key="11">
    <source>
        <dbReference type="Google" id="ProtNLM"/>
    </source>
</evidence>
<dbReference type="SUPFAM" id="SSF52540">
    <property type="entry name" value="P-loop containing nucleoside triphosphate hydrolases"/>
    <property type="match status" value="1"/>
</dbReference>
<dbReference type="Pfam" id="PF13087">
    <property type="entry name" value="AAA_12"/>
    <property type="match status" value="1"/>
</dbReference>